<dbReference type="Gene3D" id="3.90.550.20">
    <property type="match status" value="1"/>
</dbReference>
<dbReference type="STRING" id="1675527.AIOL_003552"/>
<protein>
    <submittedName>
        <fullName evidence="2">TPR-domain containing protein</fullName>
    </submittedName>
</protein>
<evidence type="ECO:0000256" key="1">
    <source>
        <dbReference type="ARBA" id="ARBA00022679"/>
    </source>
</evidence>
<dbReference type="Pfam" id="PF14559">
    <property type="entry name" value="TPR_19"/>
    <property type="match status" value="1"/>
</dbReference>
<dbReference type="InterPro" id="IPR029044">
    <property type="entry name" value="Nucleotide-diphossugar_trans"/>
</dbReference>
<dbReference type="GO" id="GO:0051999">
    <property type="term" value="P:mannosyl-inositol phosphorylceramide biosynthetic process"/>
    <property type="evidence" value="ECO:0007669"/>
    <property type="project" value="TreeGrafter"/>
</dbReference>
<dbReference type="SUPFAM" id="SSF53448">
    <property type="entry name" value="Nucleotide-diphospho-sugar transferases"/>
    <property type="match status" value="1"/>
</dbReference>
<dbReference type="InterPro" id="IPR051706">
    <property type="entry name" value="Glycosyltransferase_domain"/>
</dbReference>
<dbReference type="Gene3D" id="1.25.40.10">
    <property type="entry name" value="Tetratricopeptide repeat domain"/>
    <property type="match status" value="1"/>
</dbReference>
<dbReference type="InterPro" id="IPR007577">
    <property type="entry name" value="GlycoTrfase_DXD_sugar-bd_CS"/>
</dbReference>
<dbReference type="Proteomes" id="UP000037178">
    <property type="component" value="Unassembled WGS sequence"/>
</dbReference>
<keyword evidence="3" id="KW-1185">Reference proteome</keyword>
<name>A0A0J9EA80_9RHOB</name>
<dbReference type="GO" id="GO:0016020">
    <property type="term" value="C:membrane"/>
    <property type="evidence" value="ECO:0007669"/>
    <property type="project" value="GOC"/>
</dbReference>
<dbReference type="Pfam" id="PF04488">
    <property type="entry name" value="Gly_transf_sug"/>
    <property type="match status" value="1"/>
</dbReference>
<dbReference type="OrthoDB" id="146908at2"/>
<comment type="caution">
    <text evidence="2">The sequence shown here is derived from an EMBL/GenBank/DDBJ whole genome shotgun (WGS) entry which is preliminary data.</text>
</comment>
<dbReference type="PANTHER" id="PTHR32385:SF15">
    <property type="entry name" value="INOSITOL PHOSPHOCERAMIDE MANNOSYLTRANSFERASE 1"/>
    <property type="match status" value="1"/>
</dbReference>
<dbReference type="AlphaFoldDB" id="A0A0J9EA80"/>
<reference evidence="2 3" key="1">
    <citation type="submission" date="2015-06" db="EMBL/GenBank/DDBJ databases">
        <title>Draft genome sequence of an Alphaproteobacteria species associated to the Mediterranean sponge Oscarella lobularis.</title>
        <authorList>
            <person name="Jourda C."/>
            <person name="Santini S."/>
            <person name="Claverie J.-M."/>
        </authorList>
    </citation>
    <scope>NUCLEOTIDE SEQUENCE [LARGE SCALE GENOMIC DNA]</scope>
    <source>
        <strain evidence="2">IGS</strain>
    </source>
</reference>
<keyword evidence="1" id="KW-0808">Transferase</keyword>
<sequence>MLGSEILIAEERPDEAEALLDQGADAHPANLWMPLRLARARHARGAIAEARESLDRVIKIAPEKKPLWQDLEINLLFEERRWPEAIEILEGLRNRGALNLTERIRLARAYSDKNDSEAETACLLEAPRKAMLEPVFLRYVFWRHVKTASAELVDTVLNALRAQDRHELADELALVTYIQTMQYDLALEVLRRHKIAKRTNTEALRLIQVLFGSHQFALGTRYARLCLRCWPEDSSIWSACVRNLMKLGALDQVAQTLTDAKDRLPTEVVAQMQHLYCGYRADFEGATTAFEQLLAAGQCQQSIQELQIKLMFNLMELKTYDQVTHRIGQPGEWENRPLHRRGLPGAFLIELALEKEEAPEGEHVSVEDWARARPNSCVAATRLVDSWWSAGSNQRPAPPHAEAPQTIPRQIFQYWDKPSLPGPISHMVESWKNCAGFTHEIFNRRSAANFLRSTYGSKWSRAFGLARTTAGEADMLRLCVLAERGGVYADADDVLYGDLDALLKGTRGLLLYRETLGGALGNNFIAAPPKHPVLVSAAEMACRALSERSVETAWTQTGPGLLTRAVAQYVLDVGAEHARSQITVLDWPSYASHVASHNPVEYKIKKGHWVADQNIIRPSEIWNVLHGAAVQTPA</sequence>
<evidence type="ECO:0000313" key="2">
    <source>
        <dbReference type="EMBL" id="KMW58574.1"/>
    </source>
</evidence>
<organism evidence="2 3">
    <name type="scientific">Candidatus Rhodobacter oscarellae</name>
    <dbReference type="NCBI Taxonomy" id="1675527"/>
    <lineage>
        <taxon>Bacteria</taxon>
        <taxon>Pseudomonadati</taxon>
        <taxon>Pseudomonadota</taxon>
        <taxon>Alphaproteobacteria</taxon>
        <taxon>Rhodobacterales</taxon>
        <taxon>Rhodobacter group</taxon>
        <taxon>Rhodobacter</taxon>
    </lineage>
</organism>
<evidence type="ECO:0000313" key="3">
    <source>
        <dbReference type="Proteomes" id="UP000037178"/>
    </source>
</evidence>
<dbReference type="InterPro" id="IPR011990">
    <property type="entry name" value="TPR-like_helical_dom_sf"/>
</dbReference>
<dbReference type="GO" id="GO:0000030">
    <property type="term" value="F:mannosyltransferase activity"/>
    <property type="evidence" value="ECO:0007669"/>
    <property type="project" value="TreeGrafter"/>
</dbReference>
<dbReference type="RefSeq" id="WP_049644169.1">
    <property type="nucleotide sequence ID" value="NZ_LFTY01000002.1"/>
</dbReference>
<accession>A0A0J9EA80</accession>
<dbReference type="PATRIC" id="fig|1675527.3.peg.3716"/>
<gene>
    <name evidence="2" type="ORF">AIOL_003552</name>
</gene>
<dbReference type="PANTHER" id="PTHR32385">
    <property type="entry name" value="MANNOSYL PHOSPHORYLINOSITOL CERAMIDE SYNTHASE"/>
    <property type="match status" value="1"/>
</dbReference>
<proteinExistence type="predicted"/>
<dbReference type="SUPFAM" id="SSF48452">
    <property type="entry name" value="TPR-like"/>
    <property type="match status" value="1"/>
</dbReference>
<dbReference type="EMBL" id="LFTY01000002">
    <property type="protein sequence ID" value="KMW58574.1"/>
    <property type="molecule type" value="Genomic_DNA"/>
</dbReference>